<reference evidence="3 4" key="1">
    <citation type="submission" date="2023-11" db="EMBL/GenBank/DDBJ databases">
        <title>Draft genome of Azohydromonas lata strain H1 (DSM1123), a polyhydroxyalkanoate producer.</title>
        <authorList>
            <person name="Traversa D."/>
            <person name="D'Addabbo P."/>
            <person name="Pazzani C."/>
            <person name="Manzari C."/>
            <person name="Chiara M."/>
            <person name="Scrascia M."/>
        </authorList>
    </citation>
    <scope>NUCLEOTIDE SEQUENCE [LARGE SCALE GENOMIC DNA]</scope>
    <source>
        <strain evidence="3 4">H1</strain>
    </source>
</reference>
<comment type="caution">
    <text evidence="3">The sequence shown here is derived from an EMBL/GenBank/DDBJ whole genome shotgun (WGS) entry which is preliminary data.</text>
</comment>
<dbReference type="InterPro" id="IPR050400">
    <property type="entry name" value="Bact_Cytoskel_RodZ"/>
</dbReference>
<dbReference type="Pfam" id="PF13413">
    <property type="entry name" value="HTH_25"/>
    <property type="match status" value="1"/>
</dbReference>
<dbReference type="InterPro" id="IPR010982">
    <property type="entry name" value="Lambda_DNA-bd_dom_sf"/>
</dbReference>
<accession>A0ABU5IJY8</accession>
<dbReference type="Gene3D" id="1.10.260.40">
    <property type="entry name" value="lambda repressor-like DNA-binding domains"/>
    <property type="match status" value="1"/>
</dbReference>
<evidence type="ECO:0000259" key="2">
    <source>
        <dbReference type="SMART" id="SM00530"/>
    </source>
</evidence>
<keyword evidence="4" id="KW-1185">Reference proteome</keyword>
<dbReference type="Pfam" id="PF13464">
    <property type="entry name" value="RodZ_C"/>
    <property type="match status" value="1"/>
</dbReference>
<dbReference type="EMBL" id="JAXOJX010000040">
    <property type="protein sequence ID" value="MDZ5459179.1"/>
    <property type="molecule type" value="Genomic_DNA"/>
</dbReference>
<dbReference type="PANTHER" id="PTHR34475">
    <property type="match status" value="1"/>
</dbReference>
<dbReference type="InterPro" id="IPR025194">
    <property type="entry name" value="RodZ-like_C"/>
</dbReference>
<sequence length="281" mass="28903">MTEPSATTPRGDSPGTMLRNARQQQGLELDALAAAIKVRADKLAALEADHYEQLPDMAFTRALAKTLCRTLKIDAAPVLAGLPASLDGSRLEQVATGLNTPFRDRPGRREARDLGPLKRPVLWVVALLLVGAAAIVLLPASWLKLGSFDSGSGGSAEVATSAAAPAASGTASAVVETVFASPTAPAAVDAAASGAAPAAATESAGLLVLRATGESWVEVRDGTNQLLLSRALHAGETVNLDGTLPLRATIGNASATSVSFRGQVLDTRSQTRDNVARLELK</sequence>
<name>A0ABU5IJY8_9BURK</name>
<dbReference type="PANTHER" id="PTHR34475:SF1">
    <property type="entry name" value="CYTOSKELETON PROTEIN RODZ"/>
    <property type="match status" value="1"/>
</dbReference>
<protein>
    <submittedName>
        <fullName evidence="3">Helix-turn-helix domain-containing protein</fullName>
    </submittedName>
</protein>
<proteinExistence type="predicted"/>
<evidence type="ECO:0000256" key="1">
    <source>
        <dbReference type="SAM" id="Phobius"/>
    </source>
</evidence>
<feature type="transmembrane region" description="Helical" evidence="1">
    <location>
        <begin position="121"/>
        <end position="142"/>
    </location>
</feature>
<dbReference type="Proteomes" id="UP001293718">
    <property type="component" value="Unassembled WGS sequence"/>
</dbReference>
<gene>
    <name evidence="3" type="ORF">SM757_21605</name>
</gene>
<organism evidence="3 4">
    <name type="scientific">Azohydromonas lata</name>
    <dbReference type="NCBI Taxonomy" id="45677"/>
    <lineage>
        <taxon>Bacteria</taxon>
        <taxon>Pseudomonadati</taxon>
        <taxon>Pseudomonadota</taxon>
        <taxon>Betaproteobacteria</taxon>
        <taxon>Burkholderiales</taxon>
        <taxon>Sphaerotilaceae</taxon>
        <taxon>Azohydromonas</taxon>
    </lineage>
</organism>
<evidence type="ECO:0000313" key="3">
    <source>
        <dbReference type="EMBL" id="MDZ5459179.1"/>
    </source>
</evidence>
<feature type="domain" description="HTH cro/C1-type" evidence="2">
    <location>
        <begin position="17"/>
        <end position="73"/>
    </location>
</feature>
<keyword evidence="1" id="KW-1133">Transmembrane helix</keyword>
<keyword evidence="1" id="KW-0472">Membrane</keyword>
<evidence type="ECO:0000313" key="4">
    <source>
        <dbReference type="Proteomes" id="UP001293718"/>
    </source>
</evidence>
<dbReference type="SMART" id="SM00530">
    <property type="entry name" value="HTH_XRE"/>
    <property type="match status" value="1"/>
</dbReference>
<keyword evidence="1" id="KW-0812">Transmembrane</keyword>
<dbReference type="InterPro" id="IPR001387">
    <property type="entry name" value="Cro/C1-type_HTH"/>
</dbReference>
<dbReference type="RefSeq" id="WP_322466992.1">
    <property type="nucleotide sequence ID" value="NZ_JAXOJX010000040.1"/>
</dbReference>